<evidence type="ECO:0000313" key="2">
    <source>
        <dbReference type="EMBL" id="GIG04192.1"/>
    </source>
</evidence>
<keyword evidence="1" id="KW-0472">Membrane</keyword>
<organism evidence="2 3">
    <name type="scientific">Catellatospora coxensis</name>
    <dbReference type="NCBI Taxonomy" id="310354"/>
    <lineage>
        <taxon>Bacteria</taxon>
        <taxon>Bacillati</taxon>
        <taxon>Actinomycetota</taxon>
        <taxon>Actinomycetes</taxon>
        <taxon>Micromonosporales</taxon>
        <taxon>Micromonosporaceae</taxon>
        <taxon>Catellatospora</taxon>
    </lineage>
</organism>
<dbReference type="AlphaFoldDB" id="A0A8J3KQD4"/>
<accession>A0A8J3KQD4</accession>
<dbReference type="Proteomes" id="UP000630887">
    <property type="component" value="Unassembled WGS sequence"/>
</dbReference>
<proteinExistence type="predicted"/>
<protein>
    <recommendedName>
        <fullName evidence="4">DUF4383 domain-containing protein</fullName>
    </recommendedName>
</protein>
<feature type="transmembrane region" description="Helical" evidence="1">
    <location>
        <begin position="56"/>
        <end position="76"/>
    </location>
</feature>
<dbReference type="Pfam" id="PF14325">
    <property type="entry name" value="DUF4383"/>
    <property type="match status" value="1"/>
</dbReference>
<gene>
    <name evidence="2" type="ORF">Cco03nite_08920</name>
</gene>
<keyword evidence="3" id="KW-1185">Reference proteome</keyword>
<evidence type="ECO:0000256" key="1">
    <source>
        <dbReference type="SAM" id="Phobius"/>
    </source>
</evidence>
<feature type="transmembrane region" description="Helical" evidence="1">
    <location>
        <begin position="109"/>
        <end position="130"/>
    </location>
</feature>
<feature type="transmembrane region" description="Helical" evidence="1">
    <location>
        <begin position="12"/>
        <end position="36"/>
    </location>
</feature>
<name>A0A8J3KQD4_9ACTN</name>
<keyword evidence="1" id="KW-1133">Transmembrane helix</keyword>
<reference evidence="2 3" key="1">
    <citation type="submission" date="2021-01" db="EMBL/GenBank/DDBJ databases">
        <title>Whole genome shotgun sequence of Catellatospora coxensis NBRC 107359.</title>
        <authorList>
            <person name="Komaki H."/>
            <person name="Tamura T."/>
        </authorList>
    </citation>
    <scope>NUCLEOTIDE SEQUENCE [LARGE SCALE GENOMIC DNA]</scope>
    <source>
        <strain evidence="2 3">NBRC 107359</strain>
    </source>
</reference>
<feature type="transmembrane region" description="Helical" evidence="1">
    <location>
        <begin position="83"/>
        <end position="103"/>
    </location>
</feature>
<comment type="caution">
    <text evidence="2">The sequence shown here is derived from an EMBL/GenBank/DDBJ whole genome shotgun (WGS) entry which is preliminary data.</text>
</comment>
<sequence length="163" mass="16849">MHLPINHRMRPLWRALAGLSAVCLLVFGVIGVVATSGQPFFHDGDTSVLGLRANPALAWLSVALGVVALLGTAVGAAAMAAHLGTGAICLLGGLTALTLLQTSVNKLNFDMSTCIASFLVGSVLLTAGLYGRTGTPRQAVTEEVLRHSTRPGDKFAVEPHANP</sequence>
<evidence type="ECO:0000313" key="3">
    <source>
        <dbReference type="Proteomes" id="UP000630887"/>
    </source>
</evidence>
<evidence type="ECO:0008006" key="4">
    <source>
        <dbReference type="Google" id="ProtNLM"/>
    </source>
</evidence>
<dbReference type="EMBL" id="BONI01000005">
    <property type="protein sequence ID" value="GIG04192.1"/>
    <property type="molecule type" value="Genomic_DNA"/>
</dbReference>
<keyword evidence="1" id="KW-0812">Transmembrane</keyword>